<name>A0A0D6JK11_9HYPH</name>
<reference evidence="3" key="1">
    <citation type="submission" date="2015-02" db="EMBL/GenBank/DDBJ databases">
        <authorList>
            <person name="Chooi Y.-H."/>
        </authorList>
    </citation>
    <scope>NUCLEOTIDE SEQUENCE [LARGE SCALE GENOMIC DNA]</scope>
    <source>
        <strain evidence="3">strain Y</strain>
    </source>
</reference>
<proteinExistence type="predicted"/>
<evidence type="ECO:0000256" key="1">
    <source>
        <dbReference type="SAM" id="MobiDB-lite"/>
    </source>
</evidence>
<feature type="region of interest" description="Disordered" evidence="1">
    <location>
        <begin position="121"/>
        <end position="144"/>
    </location>
</feature>
<gene>
    <name evidence="2" type="ORF">YBN1229_v1_3455</name>
</gene>
<dbReference type="Proteomes" id="UP000033187">
    <property type="component" value="Chromosome 1"/>
</dbReference>
<organism evidence="2 3">
    <name type="scientific">Candidatus Filomicrobium marinum</name>
    <dbReference type="NCBI Taxonomy" id="1608628"/>
    <lineage>
        <taxon>Bacteria</taxon>
        <taxon>Pseudomonadati</taxon>
        <taxon>Pseudomonadota</taxon>
        <taxon>Alphaproteobacteria</taxon>
        <taxon>Hyphomicrobiales</taxon>
        <taxon>Hyphomicrobiaceae</taxon>
        <taxon>Filomicrobium</taxon>
    </lineage>
</organism>
<sequence>MRAGQCCLNLRLRDSPEPHDPLIGLAILIASYLRHLMPEVYESVSVESKRPLMQCGSHDIHHFNRLSSSAMPRPHMQNEYMFTPHLRPGAPVPLNRWAERDVRKLGFARHVIENLVRPEPRRKSRVTRQGGVNSLLQCPSSTRH</sequence>
<protein>
    <submittedName>
        <fullName evidence="2">Uncharacterized protein</fullName>
    </submittedName>
</protein>
<accession>A0A0D6JK11</accession>
<feature type="compositionally biased region" description="Polar residues" evidence="1">
    <location>
        <begin position="130"/>
        <end position="144"/>
    </location>
</feature>
<dbReference type="AlphaFoldDB" id="A0A0D6JK11"/>
<dbReference type="KEGG" id="fiy:BN1229_v1_3455"/>
<dbReference type="EMBL" id="LN829119">
    <property type="protein sequence ID" value="CPR22022.1"/>
    <property type="molecule type" value="Genomic_DNA"/>
</dbReference>
<evidence type="ECO:0000313" key="2">
    <source>
        <dbReference type="EMBL" id="CPR22022.1"/>
    </source>
</evidence>
<keyword evidence="3" id="KW-1185">Reference proteome</keyword>
<evidence type="ECO:0000313" key="3">
    <source>
        <dbReference type="Proteomes" id="UP000033187"/>
    </source>
</evidence>
<dbReference type="KEGG" id="fil:BN1229_v1_2460"/>